<keyword evidence="3" id="KW-1185">Reference proteome</keyword>
<feature type="region of interest" description="Disordered" evidence="2">
    <location>
        <begin position="132"/>
        <end position="151"/>
    </location>
</feature>
<evidence type="ECO:0000313" key="3">
    <source>
        <dbReference type="Proteomes" id="UP000813463"/>
    </source>
</evidence>
<dbReference type="Proteomes" id="UP000813463">
    <property type="component" value="Chromosome 6"/>
</dbReference>
<evidence type="ECO:0000313" key="4">
    <source>
        <dbReference type="RefSeq" id="XP_056689001.1"/>
    </source>
</evidence>
<dbReference type="InterPro" id="IPR007608">
    <property type="entry name" value="Senescence_reg_S40"/>
</dbReference>
<reference evidence="3" key="1">
    <citation type="journal article" date="2021" name="Nat. Commun.">
        <title>Genomic analyses provide insights into spinach domestication and the genetic basis of agronomic traits.</title>
        <authorList>
            <person name="Cai X."/>
            <person name="Sun X."/>
            <person name="Xu C."/>
            <person name="Sun H."/>
            <person name="Wang X."/>
            <person name="Ge C."/>
            <person name="Zhang Z."/>
            <person name="Wang Q."/>
            <person name="Fei Z."/>
            <person name="Jiao C."/>
            <person name="Wang Q."/>
        </authorList>
    </citation>
    <scope>NUCLEOTIDE SEQUENCE [LARGE SCALE GENOMIC DNA]</scope>
    <source>
        <strain evidence="3">cv. Varoflay</strain>
    </source>
</reference>
<organism evidence="3 4">
    <name type="scientific">Spinacia oleracea</name>
    <name type="common">Spinach</name>
    <dbReference type="NCBI Taxonomy" id="3562"/>
    <lineage>
        <taxon>Eukaryota</taxon>
        <taxon>Viridiplantae</taxon>
        <taxon>Streptophyta</taxon>
        <taxon>Embryophyta</taxon>
        <taxon>Tracheophyta</taxon>
        <taxon>Spermatophyta</taxon>
        <taxon>Magnoliopsida</taxon>
        <taxon>eudicotyledons</taxon>
        <taxon>Gunneridae</taxon>
        <taxon>Pentapetalae</taxon>
        <taxon>Caryophyllales</taxon>
        <taxon>Chenopodiaceae</taxon>
        <taxon>Chenopodioideae</taxon>
        <taxon>Anserineae</taxon>
        <taxon>Spinacia</taxon>
    </lineage>
</organism>
<reference evidence="4" key="2">
    <citation type="submission" date="2025-08" db="UniProtKB">
        <authorList>
            <consortium name="RefSeq"/>
        </authorList>
    </citation>
    <scope>IDENTIFICATION</scope>
    <source>
        <tissue evidence="4">Leaf</tissue>
    </source>
</reference>
<name>A0ABM3R074_SPIOL</name>
<evidence type="ECO:0000256" key="1">
    <source>
        <dbReference type="ARBA" id="ARBA00034773"/>
    </source>
</evidence>
<accession>A0ABM3R074</accession>
<dbReference type="RefSeq" id="XP_056689001.1">
    <property type="nucleotide sequence ID" value="XM_056833023.1"/>
</dbReference>
<dbReference type="GeneID" id="130463786"/>
<sequence>MAKGRRLSSSRSDRLLGTGTTYNYYDHGHNHDHDYLGNDNVSEVTEFVEEDVWSMVDDTSENNHHQYHHHFDHIREWVPRATVESGRRGRGVSVTSREEERHHHVGGLSLAFEEDKAPPSSTRRILHQYGDATRRGRGGGGPLQDRNVASSAPVDVPDWSKILRVNSVESSVNSDEDYDPVVDSAVEPPHEYLARSRKMNAFSVFEGVGRTLKGRDMTRVRDAIWSQTGFEG</sequence>
<comment type="similarity">
    <text evidence="1">Belongs to the senescence regulator S40 family.</text>
</comment>
<gene>
    <name evidence="4" type="primary">LOC130463786</name>
</gene>
<protein>
    <submittedName>
        <fullName evidence="4">Protein S40-5-like</fullName>
    </submittedName>
</protein>
<dbReference type="PANTHER" id="PTHR46525">
    <property type="entry name" value="EMB|CAB72159.1"/>
    <property type="match status" value="1"/>
</dbReference>
<dbReference type="PANTHER" id="PTHR46525:SF18">
    <property type="entry name" value="SENESCENCE REGULATOR S40"/>
    <property type="match status" value="1"/>
</dbReference>
<proteinExistence type="inferred from homology"/>
<dbReference type="Pfam" id="PF04520">
    <property type="entry name" value="Senescence_reg"/>
    <property type="match status" value="1"/>
</dbReference>
<evidence type="ECO:0000256" key="2">
    <source>
        <dbReference type="SAM" id="MobiDB-lite"/>
    </source>
</evidence>